<proteinExistence type="inferred from homology"/>
<dbReference type="PANTHER" id="PTHR43095:SF2">
    <property type="entry name" value="GLUCONOKINASE"/>
    <property type="match status" value="1"/>
</dbReference>
<dbReference type="InterPro" id="IPR050406">
    <property type="entry name" value="FGGY_Carb_Kinase"/>
</dbReference>
<evidence type="ECO:0000256" key="2">
    <source>
        <dbReference type="ARBA" id="ARBA00022679"/>
    </source>
</evidence>
<dbReference type="PIRSF" id="PIRSF000538">
    <property type="entry name" value="GlpK"/>
    <property type="match status" value="1"/>
</dbReference>
<evidence type="ECO:0000256" key="1">
    <source>
        <dbReference type="ARBA" id="ARBA00009156"/>
    </source>
</evidence>
<evidence type="ECO:0000313" key="6">
    <source>
        <dbReference type="EMBL" id="THB62084.1"/>
    </source>
</evidence>
<keyword evidence="2" id="KW-0808">Transferase</keyword>
<dbReference type="PANTHER" id="PTHR43095">
    <property type="entry name" value="SUGAR KINASE"/>
    <property type="match status" value="1"/>
</dbReference>
<accession>A0A4S3B4J5</accession>
<feature type="domain" description="Carbohydrate kinase FGGY C-terminal" evidence="5">
    <location>
        <begin position="248"/>
        <end position="425"/>
    </location>
</feature>
<dbReference type="InterPro" id="IPR000577">
    <property type="entry name" value="Carb_kinase_FGGY"/>
</dbReference>
<dbReference type="RefSeq" id="WP_136136084.1">
    <property type="nucleotide sequence ID" value="NZ_SDGV01000004.1"/>
</dbReference>
<reference evidence="6 7" key="1">
    <citation type="submission" date="2019-01" db="EMBL/GenBank/DDBJ databases">
        <title>Vagococcus silagei sp. nov. isolated from brewer's grain.</title>
        <authorList>
            <person name="Guu J.-R."/>
        </authorList>
    </citation>
    <scope>NUCLEOTIDE SEQUENCE [LARGE SCALE GENOMIC DNA]</scope>
    <source>
        <strain evidence="6 7">2B-2</strain>
    </source>
</reference>
<keyword evidence="7" id="KW-1185">Reference proteome</keyword>
<dbReference type="GO" id="GO:0016301">
    <property type="term" value="F:kinase activity"/>
    <property type="evidence" value="ECO:0007669"/>
    <property type="project" value="UniProtKB-KW"/>
</dbReference>
<dbReference type="Pfam" id="PF00370">
    <property type="entry name" value="FGGY_N"/>
    <property type="match status" value="1"/>
</dbReference>
<dbReference type="EMBL" id="SDGV01000004">
    <property type="protein sequence ID" value="THB62084.1"/>
    <property type="molecule type" value="Genomic_DNA"/>
</dbReference>
<name>A0A4S3B4J5_9ENTE</name>
<evidence type="ECO:0000259" key="4">
    <source>
        <dbReference type="Pfam" id="PF00370"/>
    </source>
</evidence>
<dbReference type="Proteomes" id="UP000310506">
    <property type="component" value="Unassembled WGS sequence"/>
</dbReference>
<sequence>MKILAIDIGSTNIKCELFDNATSIKKVTRQIETSREEGGIVYQYPERIIVHVKRLIRQMTQEGVEIEKIVFSTAMHSITPVLEMQMDQKMYTWEDRQSTDFVKSFRKTDQAQSFYRKTGTPIHEMSPFAKIGSFKAKPWFKDVKQWVGIKELIMKEFTGKLLVDYSVASATGLFNLETKTWDREILEYLDIRKDQLARLVDTNHFELIRPEVAEDLFVSPNVKVYIGASDGCLASYASYLVNGTYGSLTIGTSGAVRKLSREIELDDEGKTFCYYLNDEFWVVGGASNNGGQVLDWADNIFYGRGELYQKLPEIFNESPVGSHNLLFLPYLFGERAPLWRGDVSAKHVGLNGTHTKYDILRSIIEGMIFNLRLVSEQVELDNREISMNGGLFKNEEFQMLVADIFGYNCLVSSYGEPTFGAAVLAEKVENTRVTNQARIFFNEDNHVAYQKYYDHFKDTVNNEW</sequence>
<dbReference type="SUPFAM" id="SSF53067">
    <property type="entry name" value="Actin-like ATPase domain"/>
    <property type="match status" value="2"/>
</dbReference>
<dbReference type="GO" id="GO:0005975">
    <property type="term" value="P:carbohydrate metabolic process"/>
    <property type="evidence" value="ECO:0007669"/>
    <property type="project" value="InterPro"/>
</dbReference>
<keyword evidence="3 6" id="KW-0418">Kinase</keyword>
<evidence type="ECO:0000259" key="5">
    <source>
        <dbReference type="Pfam" id="PF02782"/>
    </source>
</evidence>
<dbReference type="InterPro" id="IPR018484">
    <property type="entry name" value="FGGY_N"/>
</dbReference>
<evidence type="ECO:0000313" key="7">
    <source>
        <dbReference type="Proteomes" id="UP000310506"/>
    </source>
</evidence>
<dbReference type="AlphaFoldDB" id="A0A4S3B4J5"/>
<dbReference type="InterPro" id="IPR043129">
    <property type="entry name" value="ATPase_NBD"/>
</dbReference>
<dbReference type="Gene3D" id="3.30.420.40">
    <property type="match status" value="2"/>
</dbReference>
<dbReference type="Pfam" id="PF02782">
    <property type="entry name" value="FGGY_C"/>
    <property type="match status" value="1"/>
</dbReference>
<dbReference type="InterPro" id="IPR018485">
    <property type="entry name" value="FGGY_C"/>
</dbReference>
<comment type="similarity">
    <text evidence="1">Belongs to the FGGY kinase family.</text>
</comment>
<organism evidence="6 7">
    <name type="scientific">Vagococcus silagei</name>
    <dbReference type="NCBI Taxonomy" id="2508885"/>
    <lineage>
        <taxon>Bacteria</taxon>
        <taxon>Bacillati</taxon>
        <taxon>Bacillota</taxon>
        <taxon>Bacilli</taxon>
        <taxon>Lactobacillales</taxon>
        <taxon>Enterococcaceae</taxon>
        <taxon>Vagococcus</taxon>
    </lineage>
</organism>
<gene>
    <name evidence="6" type="ORF">ESZ54_02440</name>
</gene>
<evidence type="ECO:0000256" key="3">
    <source>
        <dbReference type="ARBA" id="ARBA00022777"/>
    </source>
</evidence>
<dbReference type="CDD" id="cd07770">
    <property type="entry name" value="ASKHA_NBD_FGGY_GntK"/>
    <property type="match status" value="1"/>
</dbReference>
<dbReference type="OrthoDB" id="9805576at2"/>
<feature type="domain" description="Carbohydrate kinase FGGY N-terminal" evidence="4">
    <location>
        <begin position="3"/>
        <end position="234"/>
    </location>
</feature>
<comment type="caution">
    <text evidence="6">The sequence shown here is derived from an EMBL/GenBank/DDBJ whole genome shotgun (WGS) entry which is preliminary data.</text>
</comment>
<protein>
    <submittedName>
        <fullName evidence="6">Gluconokinase</fullName>
    </submittedName>
</protein>